<reference evidence="2 3" key="1">
    <citation type="journal article" date="2019" name="PLoS Biol.">
        <title>Sex chromosomes control vertical transmission of feminizing Wolbachia symbionts in an isopod.</title>
        <authorList>
            <person name="Becking T."/>
            <person name="Chebbi M.A."/>
            <person name="Giraud I."/>
            <person name="Moumen B."/>
            <person name="Laverre T."/>
            <person name="Caubet Y."/>
            <person name="Peccoud J."/>
            <person name="Gilbert C."/>
            <person name="Cordaux R."/>
        </authorList>
    </citation>
    <scope>NUCLEOTIDE SEQUENCE [LARGE SCALE GENOMIC DNA]</scope>
    <source>
        <strain evidence="2">ANa2</strain>
        <tissue evidence="2">Whole body excluding digestive tract and cuticle</tissue>
    </source>
</reference>
<feature type="compositionally biased region" description="Pro residues" evidence="1">
    <location>
        <begin position="647"/>
        <end position="656"/>
    </location>
</feature>
<dbReference type="OrthoDB" id="10069833at2759"/>
<evidence type="ECO:0000256" key="1">
    <source>
        <dbReference type="SAM" id="MobiDB-lite"/>
    </source>
</evidence>
<dbReference type="GO" id="GO:0005737">
    <property type="term" value="C:cytoplasm"/>
    <property type="evidence" value="ECO:0007669"/>
    <property type="project" value="TreeGrafter"/>
</dbReference>
<dbReference type="AlphaFoldDB" id="A0A5N5T585"/>
<feature type="region of interest" description="Disordered" evidence="1">
    <location>
        <begin position="457"/>
        <end position="764"/>
    </location>
</feature>
<protein>
    <submittedName>
        <fullName evidence="2">Uncharacterized protein</fullName>
    </submittedName>
</protein>
<dbReference type="Proteomes" id="UP000326759">
    <property type="component" value="Unassembled WGS sequence"/>
</dbReference>
<feature type="compositionally biased region" description="Polar residues" evidence="1">
    <location>
        <begin position="484"/>
        <end position="496"/>
    </location>
</feature>
<name>A0A5N5T585_9CRUS</name>
<feature type="compositionally biased region" description="Pro residues" evidence="1">
    <location>
        <begin position="468"/>
        <end position="477"/>
    </location>
</feature>
<comment type="caution">
    <text evidence="2">The sequence shown here is derived from an EMBL/GenBank/DDBJ whole genome shotgun (WGS) entry which is preliminary data.</text>
</comment>
<evidence type="ECO:0000313" key="2">
    <source>
        <dbReference type="EMBL" id="KAB7501763.1"/>
    </source>
</evidence>
<feature type="compositionally biased region" description="Low complexity" evidence="1">
    <location>
        <begin position="458"/>
        <end position="467"/>
    </location>
</feature>
<feature type="compositionally biased region" description="Polar residues" evidence="1">
    <location>
        <begin position="424"/>
        <end position="443"/>
    </location>
</feature>
<feature type="compositionally biased region" description="Pro residues" evidence="1">
    <location>
        <begin position="676"/>
        <end position="693"/>
    </location>
</feature>
<feature type="compositionally biased region" description="Low complexity" evidence="1">
    <location>
        <begin position="730"/>
        <end position="749"/>
    </location>
</feature>
<evidence type="ECO:0000313" key="3">
    <source>
        <dbReference type="Proteomes" id="UP000326759"/>
    </source>
</evidence>
<feature type="compositionally biased region" description="Basic and acidic residues" evidence="1">
    <location>
        <begin position="800"/>
        <end position="812"/>
    </location>
</feature>
<feature type="region of interest" description="Disordered" evidence="1">
    <location>
        <begin position="798"/>
        <end position="837"/>
    </location>
</feature>
<dbReference type="EMBL" id="SEYY01009576">
    <property type="protein sequence ID" value="KAB7501763.1"/>
    <property type="molecule type" value="Genomic_DNA"/>
</dbReference>
<feature type="compositionally biased region" description="Polar residues" evidence="1">
    <location>
        <begin position="591"/>
        <end position="600"/>
    </location>
</feature>
<proteinExistence type="predicted"/>
<keyword evidence="3" id="KW-1185">Reference proteome</keyword>
<accession>A0A5N5T585</accession>
<dbReference type="PANTHER" id="PTHR47695">
    <property type="entry name" value="PID DOMAIN-CONTAINING PROTEIN"/>
    <property type="match status" value="1"/>
</dbReference>
<feature type="compositionally biased region" description="Pro residues" evidence="1">
    <location>
        <begin position="179"/>
        <end position="188"/>
    </location>
</feature>
<feature type="compositionally biased region" description="Polar residues" evidence="1">
    <location>
        <begin position="694"/>
        <end position="724"/>
    </location>
</feature>
<feature type="region of interest" description="Disordered" evidence="1">
    <location>
        <begin position="371"/>
        <end position="443"/>
    </location>
</feature>
<organism evidence="2 3">
    <name type="scientific">Armadillidium nasatum</name>
    <dbReference type="NCBI Taxonomy" id="96803"/>
    <lineage>
        <taxon>Eukaryota</taxon>
        <taxon>Metazoa</taxon>
        <taxon>Ecdysozoa</taxon>
        <taxon>Arthropoda</taxon>
        <taxon>Crustacea</taxon>
        <taxon>Multicrustacea</taxon>
        <taxon>Malacostraca</taxon>
        <taxon>Eumalacostraca</taxon>
        <taxon>Peracarida</taxon>
        <taxon>Isopoda</taxon>
        <taxon>Oniscidea</taxon>
        <taxon>Crinocheta</taxon>
        <taxon>Armadillidiidae</taxon>
        <taxon>Armadillidium</taxon>
    </lineage>
</organism>
<sequence>MCQEALAELKIAVRAAGEHKQRIVISVAMDGIRLTDERTGVVFERKKKEMEKARAQLEEGRDGADFKESSYGSLFGANGEPGIVSASLTSGAGGAIADLLDLQSELSSLQRGLSEISKRTQSLQKQQSQSKDERFDPFGGDSFKPGFSSSGSDGFSASASEVVSSTSKATRHPASSAPTPAPLAPPPVSGRSRHDSQKQQQQQHQQKLTEFAKFPVDFKNFSSPPLGQITGADRYAVFKEEFQSDVHRRSIGSSVSADSGKEFDGQWNIGDRTGGDSLPSEHSQSQPPYDIFTELDPLGTGKVKPFVDKKDFFNDVRKQTSRRLLRGTGDGEESLPHGTHKVPPGVIPPEVSALVASSSLYNTPNPTTINAIKQPATSTHTTPVHGSVLPSFSEGFTDSFVGLPGSRETQQEGPSSGFADFNRFSDSPRSQRSEFSSGSVIDEQGTSLSVGSLTVALPPESFRDSPPSFSPPPPPHTPARSHSGSSSPQTALSQHSPVPHHRLTKQITLAAPASPKTLPRSHKFSRQSSYETGWDSGTYFTPRGTSDDSEFSPITSSRTEGGISPRPRPRSSLSRQFTSGSSTLPLRGSFGKSSFRSASPTDFECGPFPSDDTNLSYEEAPEPPPRPAHVEPPPLPPKRLPSHITLRPPPRPPPSSEPHYNYINDYDSSPDNAKSPPIPIPARKPRYAEPPCPSSRSVKPQSQTDSFHFPRTSHSPTRDSSSTGAVPKNSSRGSTPSKSSTPGKSPRSGQRGLTPESMDLTNTSLDQLATKLNMPIEQLAKMTVVELAACLAQLQLRSDSAADEHSRPHSGDGYEVPIPRSHSQTLDSREKSSWSSQKFETFEDDDMFARFDAQFPKSPVDAPSFPASYSY</sequence>
<feature type="compositionally biased region" description="Low complexity" evidence="1">
    <location>
        <begin position="137"/>
        <end position="178"/>
    </location>
</feature>
<feature type="region of interest" description="Disordered" evidence="1">
    <location>
        <begin position="322"/>
        <end position="348"/>
    </location>
</feature>
<feature type="compositionally biased region" description="Low complexity" evidence="1">
    <location>
        <begin position="119"/>
        <end position="129"/>
    </location>
</feature>
<gene>
    <name evidence="2" type="ORF">Anas_03557</name>
</gene>
<feature type="region of interest" description="Disordered" evidence="1">
    <location>
        <begin position="247"/>
        <end position="295"/>
    </location>
</feature>
<dbReference type="PANTHER" id="PTHR47695:SF3">
    <property type="entry name" value="PID DOMAIN-CONTAINING PROTEIN"/>
    <property type="match status" value="1"/>
</dbReference>
<feature type="region of interest" description="Disordered" evidence="1">
    <location>
        <begin position="117"/>
        <end position="209"/>
    </location>
</feature>
<feature type="compositionally biased region" description="Polar residues" evidence="1">
    <location>
        <begin position="371"/>
        <end position="384"/>
    </location>
</feature>
<feature type="compositionally biased region" description="Pro residues" evidence="1">
    <location>
        <begin position="622"/>
        <end position="639"/>
    </location>
</feature>